<dbReference type="Proteomes" id="UP000249723">
    <property type="component" value="Unassembled WGS sequence"/>
</dbReference>
<dbReference type="PANTHER" id="PTHR28289">
    <property type="entry name" value="DASH COMPLEX SUBUNIT HSK3"/>
    <property type="match status" value="1"/>
</dbReference>
<dbReference type="EMBL" id="FMWP01000014">
    <property type="protein sequence ID" value="SCZ90905.1"/>
    <property type="molecule type" value="Genomic_DNA"/>
</dbReference>
<keyword evidence="3" id="KW-1185">Reference proteome</keyword>
<reference evidence="3" key="1">
    <citation type="submission" date="2016-10" db="EMBL/GenBank/DDBJ databases">
        <authorList>
            <person name="Jeantristanb JTB J.-T."/>
            <person name="Ricardo R."/>
        </authorList>
    </citation>
    <scope>NUCLEOTIDE SEQUENCE [LARGE SCALE GENOMIC DNA]</scope>
</reference>
<dbReference type="GO" id="GO:0042729">
    <property type="term" value="C:DASH complex"/>
    <property type="evidence" value="ECO:0007669"/>
    <property type="project" value="TreeGrafter"/>
</dbReference>
<dbReference type="Pfam" id="PF08227">
    <property type="entry name" value="DASH_Hsk3"/>
    <property type="match status" value="1"/>
</dbReference>
<dbReference type="OrthoDB" id="2535793at2759"/>
<evidence type="ECO:0000256" key="1">
    <source>
        <dbReference type="SAM" id="Coils"/>
    </source>
</evidence>
<dbReference type="PANTHER" id="PTHR28289:SF1">
    <property type="entry name" value="DASH COMPLEX SUBUNIT HSK3"/>
    <property type="match status" value="1"/>
</dbReference>
<dbReference type="GO" id="GO:0051010">
    <property type="term" value="F:microtubule plus-end binding"/>
    <property type="evidence" value="ECO:0007669"/>
    <property type="project" value="TreeGrafter"/>
</dbReference>
<dbReference type="InterPro" id="IPR042332">
    <property type="entry name" value="Hsk3"/>
</dbReference>
<evidence type="ECO:0000313" key="2">
    <source>
        <dbReference type="EMBL" id="SCZ90905.1"/>
    </source>
</evidence>
<keyword evidence="1" id="KW-0175">Coiled coil</keyword>
<dbReference type="InterPro" id="IPR013183">
    <property type="entry name" value="Hsk3-like"/>
</dbReference>
<proteinExistence type="predicted"/>
<dbReference type="AlphaFoldDB" id="A0A2X0MH65"/>
<protein>
    <submittedName>
        <fullName evidence="2">BZ3500_MvSof-1268-A1-R1_Chr1-3g02368 protein</fullName>
    </submittedName>
</protein>
<gene>
    <name evidence="2" type="ORF">BZ3500_MVSOF-1268-A1-R1_CHR1-3G02368</name>
</gene>
<sequence length="84" mass="9062">MSSLKSQLSEIKQGQIQNLSQQLATLAQQTAKLEHLTVATAEQASYLRLLGAYHAAWFMSAARIMTSEDDASQAPPTQTPSAEA</sequence>
<accession>A0A2X0MH65</accession>
<organism evidence="2 3">
    <name type="scientific">Microbotryum saponariae</name>
    <dbReference type="NCBI Taxonomy" id="289078"/>
    <lineage>
        <taxon>Eukaryota</taxon>
        <taxon>Fungi</taxon>
        <taxon>Dikarya</taxon>
        <taxon>Basidiomycota</taxon>
        <taxon>Pucciniomycotina</taxon>
        <taxon>Microbotryomycetes</taxon>
        <taxon>Microbotryales</taxon>
        <taxon>Microbotryaceae</taxon>
        <taxon>Microbotryum</taxon>
    </lineage>
</organism>
<dbReference type="GO" id="GO:0008608">
    <property type="term" value="P:attachment of spindle microtubules to kinetochore"/>
    <property type="evidence" value="ECO:0007669"/>
    <property type="project" value="InterPro"/>
</dbReference>
<name>A0A2X0MH65_9BASI</name>
<feature type="coiled-coil region" evidence="1">
    <location>
        <begin position="9"/>
        <end position="36"/>
    </location>
</feature>
<evidence type="ECO:0000313" key="3">
    <source>
        <dbReference type="Proteomes" id="UP000249723"/>
    </source>
</evidence>